<evidence type="ECO:0000313" key="11">
    <source>
        <dbReference type="EMBL" id="KAJ8498861.1"/>
    </source>
</evidence>
<keyword evidence="12" id="KW-1185">Reference proteome</keyword>
<evidence type="ECO:0000256" key="1">
    <source>
        <dbReference type="ARBA" id="ARBA00012552"/>
    </source>
</evidence>
<name>A0AAV8REZ6_ENSVE</name>
<keyword evidence="7" id="KW-0508">mRNA splicing</keyword>
<dbReference type="PANTHER" id="PTHR18934">
    <property type="entry name" value="ATP-DEPENDENT RNA HELICASE"/>
    <property type="match status" value="1"/>
</dbReference>
<dbReference type="PANTHER" id="PTHR18934:SF109">
    <property type="entry name" value="ATP-DEPENDENT RNA HELICASE DHX15 HOMOLOG"/>
    <property type="match status" value="1"/>
</dbReference>
<reference evidence="11 12" key="1">
    <citation type="submission" date="2022-12" db="EMBL/GenBank/DDBJ databases">
        <title>Chromosome-scale assembly of the Ensete ventricosum genome.</title>
        <authorList>
            <person name="Dussert Y."/>
            <person name="Stocks J."/>
            <person name="Wendawek A."/>
            <person name="Woldeyes F."/>
            <person name="Nichols R.A."/>
            <person name="Borrell J.S."/>
        </authorList>
    </citation>
    <scope>NUCLEOTIDE SEQUENCE [LARGE SCALE GENOMIC DNA]</scope>
    <source>
        <strain evidence="12">cv. Maze</strain>
        <tissue evidence="11">Seeds</tissue>
    </source>
</reference>
<evidence type="ECO:0000259" key="10">
    <source>
        <dbReference type="Pfam" id="PF07717"/>
    </source>
</evidence>
<dbReference type="EC" id="3.6.4.13" evidence="1"/>
<dbReference type="GO" id="GO:0003724">
    <property type="term" value="F:RNA helicase activity"/>
    <property type="evidence" value="ECO:0007669"/>
    <property type="project" value="UniProtKB-EC"/>
</dbReference>
<protein>
    <recommendedName>
        <fullName evidence="1">RNA helicase</fullName>
        <ecNumber evidence="1">3.6.4.13</ecNumber>
    </recommendedName>
</protein>
<evidence type="ECO:0000256" key="7">
    <source>
        <dbReference type="ARBA" id="ARBA00023187"/>
    </source>
</evidence>
<organism evidence="11 12">
    <name type="scientific">Ensete ventricosum</name>
    <name type="common">Abyssinian banana</name>
    <name type="synonym">Musa ensete</name>
    <dbReference type="NCBI Taxonomy" id="4639"/>
    <lineage>
        <taxon>Eukaryota</taxon>
        <taxon>Viridiplantae</taxon>
        <taxon>Streptophyta</taxon>
        <taxon>Embryophyta</taxon>
        <taxon>Tracheophyta</taxon>
        <taxon>Spermatophyta</taxon>
        <taxon>Magnoliopsida</taxon>
        <taxon>Liliopsida</taxon>
        <taxon>Zingiberales</taxon>
        <taxon>Musaceae</taxon>
        <taxon>Ensete</taxon>
    </lineage>
</organism>
<keyword evidence="2" id="KW-0507">mRNA processing</keyword>
<dbReference type="EMBL" id="JAQQAF010000003">
    <property type="protein sequence ID" value="KAJ8498861.1"/>
    <property type="molecule type" value="Genomic_DNA"/>
</dbReference>
<dbReference type="InterPro" id="IPR042035">
    <property type="entry name" value="DEAH_win-hel_dom"/>
</dbReference>
<evidence type="ECO:0000313" key="12">
    <source>
        <dbReference type="Proteomes" id="UP001222027"/>
    </source>
</evidence>
<dbReference type="GO" id="GO:0008380">
    <property type="term" value="P:RNA splicing"/>
    <property type="evidence" value="ECO:0007669"/>
    <property type="project" value="UniProtKB-KW"/>
</dbReference>
<comment type="catalytic activity">
    <reaction evidence="8">
        <text>ATP + H2O = ADP + phosphate + H(+)</text>
        <dbReference type="Rhea" id="RHEA:13065"/>
        <dbReference type="ChEBI" id="CHEBI:15377"/>
        <dbReference type="ChEBI" id="CHEBI:15378"/>
        <dbReference type="ChEBI" id="CHEBI:30616"/>
        <dbReference type="ChEBI" id="CHEBI:43474"/>
        <dbReference type="ChEBI" id="CHEBI:456216"/>
        <dbReference type="EC" id="3.6.4.13"/>
    </reaction>
</comment>
<keyword evidence="6" id="KW-0067">ATP-binding</keyword>
<dbReference type="InterPro" id="IPR048333">
    <property type="entry name" value="HA2_WH"/>
</dbReference>
<evidence type="ECO:0000256" key="3">
    <source>
        <dbReference type="ARBA" id="ARBA00022741"/>
    </source>
</evidence>
<evidence type="ECO:0000256" key="8">
    <source>
        <dbReference type="ARBA" id="ARBA00047984"/>
    </source>
</evidence>
<dbReference type="Pfam" id="PF04408">
    <property type="entry name" value="WHD_HA2"/>
    <property type="match status" value="1"/>
</dbReference>
<evidence type="ECO:0000256" key="2">
    <source>
        <dbReference type="ARBA" id="ARBA00022664"/>
    </source>
</evidence>
<sequence>MHAKGQDVLVEKKSGKCFRLYTEKSFKNDLQDQTYPEILWSNLANTVLNLKKPGIDDLVHLDFMDPPAPETLMWALEVLNYLGALDVDGNLTKLGEVTSEFPLVLRWQRCWLSVQSSTAPMRFSQYLQCCQAADNVRQQLVRIMARFNLKLCGTDFNSRDYYINIRKAVLAGHFMQVAHFEKSGNHLTVKDDQVVHLHPSTFLDHKPEWVIYNEYVLTSRIFIRTVKDIWGEWLIDI</sequence>
<keyword evidence="5" id="KW-0347">Helicase</keyword>
<evidence type="ECO:0000256" key="5">
    <source>
        <dbReference type="ARBA" id="ARBA00022806"/>
    </source>
</evidence>
<dbReference type="GO" id="GO:0016787">
    <property type="term" value="F:hydrolase activity"/>
    <property type="evidence" value="ECO:0007669"/>
    <property type="project" value="UniProtKB-KW"/>
</dbReference>
<dbReference type="InterPro" id="IPR027417">
    <property type="entry name" value="P-loop_NTPase"/>
</dbReference>
<dbReference type="GO" id="GO:0005524">
    <property type="term" value="F:ATP binding"/>
    <property type="evidence" value="ECO:0007669"/>
    <property type="project" value="UniProtKB-KW"/>
</dbReference>
<dbReference type="Proteomes" id="UP001222027">
    <property type="component" value="Unassembled WGS sequence"/>
</dbReference>
<proteinExistence type="predicted"/>
<dbReference type="Gene3D" id="1.10.10.2130">
    <property type="entry name" value="DEAH helicase family, winged-helix domain"/>
    <property type="match status" value="1"/>
</dbReference>
<dbReference type="InterPro" id="IPR011709">
    <property type="entry name" value="DEAD-box_helicase_OB_fold"/>
</dbReference>
<dbReference type="AlphaFoldDB" id="A0AAV8REZ6"/>
<evidence type="ECO:0000259" key="9">
    <source>
        <dbReference type="Pfam" id="PF04408"/>
    </source>
</evidence>
<keyword evidence="3" id="KW-0547">Nucleotide-binding</keyword>
<gene>
    <name evidence="11" type="ORF">OPV22_009413</name>
</gene>
<feature type="domain" description="Helicase associated" evidence="9">
    <location>
        <begin position="75"/>
        <end position="103"/>
    </location>
</feature>
<dbReference type="GO" id="GO:0006397">
    <property type="term" value="P:mRNA processing"/>
    <property type="evidence" value="ECO:0007669"/>
    <property type="project" value="UniProtKB-KW"/>
</dbReference>
<comment type="caution">
    <text evidence="11">The sequence shown here is derived from an EMBL/GenBank/DDBJ whole genome shotgun (WGS) entry which is preliminary data.</text>
</comment>
<accession>A0AAV8REZ6</accession>
<dbReference type="SUPFAM" id="SSF52540">
    <property type="entry name" value="P-loop containing nucleoside triphosphate hydrolases"/>
    <property type="match status" value="1"/>
</dbReference>
<feature type="domain" description="DEAD-box helicase OB fold" evidence="10">
    <location>
        <begin position="165"/>
        <end position="236"/>
    </location>
</feature>
<dbReference type="GO" id="GO:0003723">
    <property type="term" value="F:RNA binding"/>
    <property type="evidence" value="ECO:0007669"/>
    <property type="project" value="TreeGrafter"/>
</dbReference>
<keyword evidence="4" id="KW-0378">Hydrolase</keyword>
<dbReference type="Pfam" id="PF07717">
    <property type="entry name" value="OB_NTP_bind"/>
    <property type="match status" value="1"/>
</dbReference>
<dbReference type="FunFam" id="1.10.10.2130:FF:000001">
    <property type="entry name" value="Pre-mRNA-splicing factor ATP-dependent RNA helicase"/>
    <property type="match status" value="1"/>
</dbReference>
<evidence type="ECO:0000256" key="6">
    <source>
        <dbReference type="ARBA" id="ARBA00022840"/>
    </source>
</evidence>
<evidence type="ECO:0000256" key="4">
    <source>
        <dbReference type="ARBA" id="ARBA00022801"/>
    </source>
</evidence>